<organism evidence="1 2">
    <name type="scientific">Bradyrhizobium barranii subsp. apii</name>
    <dbReference type="NCBI Taxonomy" id="2819348"/>
    <lineage>
        <taxon>Bacteria</taxon>
        <taxon>Pseudomonadati</taxon>
        <taxon>Pseudomonadota</taxon>
        <taxon>Alphaproteobacteria</taxon>
        <taxon>Hyphomicrobiales</taxon>
        <taxon>Nitrobacteraceae</taxon>
        <taxon>Bradyrhizobium</taxon>
        <taxon>Bradyrhizobium barranii</taxon>
    </lineage>
</organism>
<dbReference type="AlphaFoldDB" id="A0A8T5VMV2"/>
<name>A0A8T5VMV2_9BRAD</name>
<reference evidence="1" key="2">
    <citation type="submission" date="2022-04" db="EMBL/GenBank/DDBJ databases">
        <authorList>
            <person name="Bromfield E.S.P."/>
            <person name="Cloutier S."/>
        </authorList>
    </citation>
    <scope>NUCLEOTIDE SEQUENCE</scope>
    <source>
        <strain evidence="1">1S5</strain>
    </source>
</reference>
<proteinExistence type="predicted"/>
<gene>
    <name evidence="1" type="ORF">HAP41_0000012985</name>
</gene>
<dbReference type="RefSeq" id="WP_166101397.1">
    <property type="nucleotide sequence ID" value="NZ_CP096255.1"/>
</dbReference>
<reference evidence="1" key="1">
    <citation type="journal article" date="2017" name="Syst. Appl. Microbiol.">
        <title>Soybeans inoculated with root zone soils of Canadian native legumes harbour diverse and novel Bradyrhizobium spp. that possess agricultural potential.</title>
        <authorList>
            <person name="Bromfield E.S.P."/>
            <person name="Cloutier S."/>
            <person name="Tambong J.T."/>
            <person name="Tran Thi T.V."/>
        </authorList>
    </citation>
    <scope>NUCLEOTIDE SEQUENCE</scope>
    <source>
        <strain evidence="1">1S5</strain>
    </source>
</reference>
<dbReference type="Proteomes" id="UP000551709">
    <property type="component" value="Chromosome"/>
</dbReference>
<evidence type="ECO:0000313" key="1">
    <source>
        <dbReference type="EMBL" id="UPT89805.1"/>
    </source>
</evidence>
<sequence length="388" mass="43411">MKLFEDKERTRQEPKKQGEADFAFYDSCAWHSMETYRQLVNGWIAGLPEAEQAEMVARMKDSDSAHYQAALAELTLHAALSKLGYQIEIHPDCPHPTRKPDFLVKTQDGAPVAYVEVTTFGPTLEAVGMSNREAAIYNAIDKVKLPAGFRLSYDAIARGASSPNLNNLCAEIEKWSAENAQEDPEIMPAKTFVADDWQIELTLVGGFKKDIPVKRSIGSAMGDARQVQAEEEIRAALKKKGSRYGDFAHPYVVVVVDCKGELAGGDSNADNFIEAVHGTVYTEFRTFADGAIETEDKRRNNGYWGRPDSPRHPNVSAAILLPRPHLWDLREDRWQPLIMRHPWAAHPLPDEVLPLPGWKLNEEGEFAPVEGTRLADILELPEPWPPED</sequence>
<dbReference type="EMBL" id="CP096255">
    <property type="protein sequence ID" value="UPT89805.1"/>
    <property type="molecule type" value="Genomic_DNA"/>
</dbReference>
<accession>A0A8T5VMV2</accession>
<protein>
    <submittedName>
        <fullName evidence="1">Uncharacterized protein</fullName>
    </submittedName>
</protein>
<evidence type="ECO:0000313" key="2">
    <source>
        <dbReference type="Proteomes" id="UP000551709"/>
    </source>
</evidence>